<keyword evidence="5" id="KW-1185">Reference proteome</keyword>
<dbReference type="InterPro" id="IPR009057">
    <property type="entry name" value="Homeodomain-like_sf"/>
</dbReference>
<evidence type="ECO:0000256" key="3">
    <source>
        <dbReference type="ARBA" id="ARBA00029540"/>
    </source>
</evidence>
<dbReference type="PIRSF" id="PIRSF002097">
    <property type="entry name" value="DNA-binding_Fis"/>
    <property type="match status" value="1"/>
</dbReference>
<dbReference type="PANTHER" id="PTHR47918:SF1">
    <property type="entry name" value="DNA-BINDING PROTEIN FIS"/>
    <property type="match status" value="1"/>
</dbReference>
<dbReference type="PRINTS" id="PR01591">
    <property type="entry name" value="DNABINDNGFIS"/>
</dbReference>
<protein>
    <recommendedName>
        <fullName evidence="3">Putative Fis-like DNA-binding protein</fullName>
    </recommendedName>
</protein>
<dbReference type="GO" id="GO:0006355">
    <property type="term" value="P:regulation of DNA-templated transcription"/>
    <property type="evidence" value="ECO:0007669"/>
    <property type="project" value="InterPro"/>
</dbReference>
<comment type="similarity">
    <text evidence="1">Belongs to the transcriptional regulatory Fis family.</text>
</comment>
<dbReference type="GO" id="GO:0043565">
    <property type="term" value="F:sequence-specific DNA binding"/>
    <property type="evidence" value="ECO:0007669"/>
    <property type="project" value="InterPro"/>
</dbReference>
<evidence type="ECO:0000313" key="5">
    <source>
        <dbReference type="Proteomes" id="UP000675920"/>
    </source>
</evidence>
<dbReference type="InterPro" id="IPR002197">
    <property type="entry name" value="HTH_Fis"/>
</dbReference>
<sequence length="80" mass="8967">MTPSPIEECIVCALEKYFQDLDGETPSAVYDMVMQAVEKPMLEVVMRQASGKQSVASEMLGINRNTLRKKLQQYGLLEGK</sequence>
<organism evidence="5 6">
    <name type="scientific">Derxia gummosa DSM 723</name>
    <dbReference type="NCBI Taxonomy" id="1121388"/>
    <lineage>
        <taxon>Bacteria</taxon>
        <taxon>Pseudomonadati</taxon>
        <taxon>Pseudomonadota</taxon>
        <taxon>Betaproteobacteria</taxon>
        <taxon>Burkholderiales</taxon>
        <taxon>Alcaligenaceae</taxon>
        <taxon>Derxia</taxon>
    </lineage>
</organism>
<evidence type="ECO:0000256" key="2">
    <source>
        <dbReference type="ARBA" id="ARBA00023125"/>
    </source>
</evidence>
<proteinExistence type="inferred from homology"/>
<dbReference type="RefSeq" id="WP_028312300.1">
    <property type="nucleotide sequence ID" value="NZ_AXWS01000018.1"/>
</dbReference>
<name>A0A8B6X5I8_9BURK</name>
<dbReference type="Proteomes" id="UP000675920">
    <property type="component" value="Unplaced"/>
</dbReference>
<evidence type="ECO:0000259" key="4">
    <source>
        <dbReference type="Pfam" id="PF02954"/>
    </source>
</evidence>
<dbReference type="OrthoDB" id="9802388at2"/>
<dbReference type="Gene3D" id="1.10.10.60">
    <property type="entry name" value="Homeodomain-like"/>
    <property type="match status" value="1"/>
</dbReference>
<dbReference type="PANTHER" id="PTHR47918">
    <property type="entry name" value="DNA-BINDING PROTEIN FIS"/>
    <property type="match status" value="1"/>
</dbReference>
<dbReference type="Pfam" id="PF02954">
    <property type="entry name" value="HTH_8"/>
    <property type="match status" value="1"/>
</dbReference>
<evidence type="ECO:0000256" key="1">
    <source>
        <dbReference type="ARBA" id="ARBA00008559"/>
    </source>
</evidence>
<keyword evidence="2" id="KW-0238">DNA-binding</keyword>
<dbReference type="AlphaFoldDB" id="A0A8B6X5I8"/>
<evidence type="ECO:0000313" key="6">
    <source>
        <dbReference type="RefSeq" id="WP_028312300.1"/>
    </source>
</evidence>
<dbReference type="InterPro" id="IPR050207">
    <property type="entry name" value="Trans_regulatory_Fis"/>
</dbReference>
<feature type="domain" description="DNA binding HTH" evidence="4">
    <location>
        <begin position="36"/>
        <end position="74"/>
    </location>
</feature>
<dbReference type="InterPro" id="IPR005412">
    <property type="entry name" value="Fis_DNA-bd"/>
</dbReference>
<reference evidence="6" key="1">
    <citation type="submission" date="2025-08" db="UniProtKB">
        <authorList>
            <consortium name="RefSeq"/>
        </authorList>
    </citation>
    <scope>IDENTIFICATION</scope>
</reference>
<dbReference type="NCBIfam" id="NF002517">
    <property type="entry name" value="PRK01905.1"/>
    <property type="match status" value="1"/>
</dbReference>
<dbReference type="SUPFAM" id="SSF46689">
    <property type="entry name" value="Homeodomain-like"/>
    <property type="match status" value="1"/>
</dbReference>
<accession>A0A8B6X5I8</accession>
<dbReference type="PRINTS" id="PR01590">
    <property type="entry name" value="HTHFIS"/>
</dbReference>